<proteinExistence type="predicted"/>
<feature type="non-terminal residue" evidence="2">
    <location>
        <position position="1"/>
    </location>
</feature>
<evidence type="ECO:0000256" key="1">
    <source>
        <dbReference type="SAM" id="MobiDB-lite"/>
    </source>
</evidence>
<feature type="region of interest" description="Disordered" evidence="1">
    <location>
        <begin position="63"/>
        <end position="86"/>
    </location>
</feature>
<name>X1TK94_9ZZZZ</name>
<comment type="caution">
    <text evidence="2">The sequence shown here is derived from an EMBL/GenBank/DDBJ whole genome shotgun (WGS) entry which is preliminary data.</text>
</comment>
<dbReference type="EMBL" id="BARW01007576">
    <property type="protein sequence ID" value="GAI87970.1"/>
    <property type="molecule type" value="Genomic_DNA"/>
</dbReference>
<accession>X1TK94</accession>
<gene>
    <name evidence="2" type="ORF">S12H4_15734</name>
</gene>
<dbReference type="AlphaFoldDB" id="X1TK94"/>
<sequence>DLIVLPQAAYVAHCTGGTGGCRLWQGFSALWGSNDAEYEGDYQKNEFAGGNRTVRDFNCLDINPELDSDQRPRNPQILRGGSDGRSQLGAIKQKYQFPQKGRTVNHGRAGIIK</sequence>
<evidence type="ECO:0000313" key="2">
    <source>
        <dbReference type="EMBL" id="GAI87970.1"/>
    </source>
</evidence>
<reference evidence="2" key="1">
    <citation type="journal article" date="2014" name="Front. Microbiol.">
        <title>High frequency of phylogenetically diverse reductive dehalogenase-homologous genes in deep subseafloor sedimentary metagenomes.</title>
        <authorList>
            <person name="Kawai M."/>
            <person name="Futagami T."/>
            <person name="Toyoda A."/>
            <person name="Takaki Y."/>
            <person name="Nishi S."/>
            <person name="Hori S."/>
            <person name="Arai W."/>
            <person name="Tsubouchi T."/>
            <person name="Morono Y."/>
            <person name="Uchiyama I."/>
            <person name="Ito T."/>
            <person name="Fujiyama A."/>
            <person name="Inagaki F."/>
            <person name="Takami H."/>
        </authorList>
    </citation>
    <scope>NUCLEOTIDE SEQUENCE</scope>
    <source>
        <strain evidence="2">Expedition CK06-06</strain>
    </source>
</reference>
<organism evidence="2">
    <name type="scientific">marine sediment metagenome</name>
    <dbReference type="NCBI Taxonomy" id="412755"/>
    <lineage>
        <taxon>unclassified sequences</taxon>
        <taxon>metagenomes</taxon>
        <taxon>ecological metagenomes</taxon>
    </lineage>
</organism>
<protein>
    <submittedName>
        <fullName evidence="2">Uncharacterized protein</fullName>
    </submittedName>
</protein>